<dbReference type="CDD" id="cd00172">
    <property type="entry name" value="serpin"/>
    <property type="match status" value="1"/>
</dbReference>
<dbReference type="Pfam" id="PF00079">
    <property type="entry name" value="Serpin"/>
    <property type="match status" value="2"/>
</dbReference>
<protein>
    <submittedName>
        <fullName evidence="7">Uncharacterized protein LOC112694594</fullName>
    </submittedName>
</protein>
<gene>
    <name evidence="7" type="primary">LOC112694594</name>
</gene>
<dbReference type="RefSeq" id="XP_025425900.1">
    <property type="nucleotide sequence ID" value="XM_025570115.1"/>
</dbReference>
<keyword evidence="6" id="KW-1185">Reference proteome</keyword>
<dbReference type="GO" id="GO:0005615">
    <property type="term" value="C:extracellular space"/>
    <property type="evidence" value="ECO:0007669"/>
    <property type="project" value="InterPro"/>
</dbReference>
<dbReference type="InterPro" id="IPR000215">
    <property type="entry name" value="Serpin_fam"/>
</dbReference>
<name>A0A8B8GS65_9HEMI</name>
<dbReference type="OrthoDB" id="671595at2759"/>
<dbReference type="Gene3D" id="3.30.497.10">
    <property type="entry name" value="Antithrombin, subunit I, domain 2"/>
    <property type="match status" value="2"/>
</dbReference>
<dbReference type="PROSITE" id="PS00284">
    <property type="entry name" value="SERPIN"/>
    <property type="match status" value="1"/>
</dbReference>
<evidence type="ECO:0000256" key="3">
    <source>
        <dbReference type="RuleBase" id="RU000411"/>
    </source>
</evidence>
<keyword evidence="2" id="KW-0722">Serine protease inhibitor</keyword>
<proteinExistence type="inferred from homology"/>
<dbReference type="Gene3D" id="2.30.39.10">
    <property type="entry name" value="Alpha-1-antitrypsin, domain 1"/>
    <property type="match status" value="2"/>
</dbReference>
<dbReference type="PANTHER" id="PTHR11461:SF357">
    <property type="entry name" value="SERINE PROTEASE INHIBITOR 27A"/>
    <property type="match status" value="1"/>
</dbReference>
<dbReference type="InterPro" id="IPR042178">
    <property type="entry name" value="Serpin_sf_1"/>
</dbReference>
<dbReference type="PANTHER" id="PTHR11461">
    <property type="entry name" value="SERINE PROTEASE INHIBITOR, SERPIN"/>
    <property type="match status" value="1"/>
</dbReference>
<dbReference type="Proteomes" id="UP000694846">
    <property type="component" value="Unplaced"/>
</dbReference>
<dbReference type="InterPro" id="IPR023796">
    <property type="entry name" value="Serpin_dom"/>
</dbReference>
<feature type="chain" id="PRO_5034646845" evidence="4">
    <location>
        <begin position="20"/>
        <end position="836"/>
    </location>
</feature>
<evidence type="ECO:0000313" key="7">
    <source>
        <dbReference type="RefSeq" id="XP_025425900.1"/>
    </source>
</evidence>
<keyword evidence="4" id="KW-0732">Signal</keyword>
<sequence length="836" mass="94488">MKGNFALIIIFCCVLAVFASKPIKGNATRINYSEVIRTKPKPSFPDPRYFDWELCKALHATEKKNAVVSTLSAKLVLLMIYEGALGNTAKQIEQSIGFFGHGKDIKLLYSHKLQSLQDHVKDDYELDIGTTLFIDTSVKLNDEFLATITETYNSSYQKIDFSKPENAAYLINQWAQIMTHGHIQELITADETDKNTVLLLLNAIYFKGGWKNQFDKNLTKIGTFYLNSNSTVNVPLMTTYNDFNITTLKSLNARIISLPYKGDKFVMYIILPDSLDGLDNLIDNLNPSILSESIKNMTKVFSKVVLPKFNFEYTSVLAPLLKKLGITDMFGKNANLTKLGYGPFGSQLMVSSVLQKAGIEVNEEGSIAHAITEAAVGNRFGESVEHFEVNRPFLFMLEDIKMQTIVFVGQVMNPFISGLPEVSNSLTHTPDSMKPVLNDLDLKMNLESDDNVQRFNFFDSELFEELSSYEIDSNFVASPISIKIILSLLSEGARGDTLNQLYNILRLPNDQSTRHNLLRQTQLSIKSSIMDVVVVNNIFVQNKMISNYFKETAKDLYSTNISEININDIDASIQFINKQILLDTRGLVKNIISKDDFDGNTQLLLANILYFKGDWLVEFNEKNTKKECFYTKPNECVKVNMMYLNDDVSYQYISAINAHAVELLYKDTNFSMIILLPDGSITNLFRDLQHYPLSKVFSSFHKRNVNLHLPRFNINYSTKLMSVLQKMKLTSIFGQKANLSLIFDPAIQVFVKDVIHKVTIEVNEKGSKASAVTALTVMTLSYSPNTAPVIINVNKPFGFFIINRVTKSVLFGGQIYDVNLSNPTHMMQKGFDIQQL</sequence>
<dbReference type="GO" id="GO:0004867">
    <property type="term" value="F:serine-type endopeptidase inhibitor activity"/>
    <property type="evidence" value="ECO:0007669"/>
    <property type="project" value="UniProtKB-KW"/>
</dbReference>
<accession>A0A8B8GS65</accession>
<dbReference type="InterPro" id="IPR023795">
    <property type="entry name" value="Serpin_CS"/>
</dbReference>
<dbReference type="AlphaFoldDB" id="A0A8B8GS65"/>
<keyword evidence="1" id="KW-0646">Protease inhibitor</keyword>
<comment type="similarity">
    <text evidence="3">Belongs to the serpin family.</text>
</comment>
<dbReference type="SUPFAM" id="SSF56574">
    <property type="entry name" value="Serpins"/>
    <property type="match status" value="2"/>
</dbReference>
<evidence type="ECO:0000256" key="1">
    <source>
        <dbReference type="ARBA" id="ARBA00022690"/>
    </source>
</evidence>
<dbReference type="InterPro" id="IPR036186">
    <property type="entry name" value="Serpin_sf"/>
</dbReference>
<evidence type="ECO:0000256" key="2">
    <source>
        <dbReference type="ARBA" id="ARBA00022900"/>
    </source>
</evidence>
<reference evidence="7" key="1">
    <citation type="submission" date="2025-08" db="UniProtKB">
        <authorList>
            <consortium name="RefSeq"/>
        </authorList>
    </citation>
    <scope>IDENTIFICATION</scope>
    <source>
        <tissue evidence="7">Whole body</tissue>
    </source>
</reference>
<evidence type="ECO:0000256" key="4">
    <source>
        <dbReference type="SAM" id="SignalP"/>
    </source>
</evidence>
<evidence type="ECO:0000313" key="6">
    <source>
        <dbReference type="Proteomes" id="UP000694846"/>
    </source>
</evidence>
<dbReference type="SMART" id="SM00093">
    <property type="entry name" value="SERPIN"/>
    <property type="match status" value="2"/>
</dbReference>
<organism evidence="6 7">
    <name type="scientific">Sipha flava</name>
    <name type="common">yellow sugarcane aphid</name>
    <dbReference type="NCBI Taxonomy" id="143950"/>
    <lineage>
        <taxon>Eukaryota</taxon>
        <taxon>Metazoa</taxon>
        <taxon>Ecdysozoa</taxon>
        <taxon>Arthropoda</taxon>
        <taxon>Hexapoda</taxon>
        <taxon>Insecta</taxon>
        <taxon>Pterygota</taxon>
        <taxon>Neoptera</taxon>
        <taxon>Paraneoptera</taxon>
        <taxon>Hemiptera</taxon>
        <taxon>Sternorrhyncha</taxon>
        <taxon>Aphidomorpha</taxon>
        <taxon>Aphidoidea</taxon>
        <taxon>Aphididae</taxon>
        <taxon>Sipha</taxon>
    </lineage>
</organism>
<feature type="signal peptide" evidence="4">
    <location>
        <begin position="1"/>
        <end position="19"/>
    </location>
</feature>
<dbReference type="GeneID" id="112694594"/>
<dbReference type="InterPro" id="IPR042185">
    <property type="entry name" value="Serpin_sf_2"/>
</dbReference>
<feature type="domain" description="Serpin" evidence="5">
    <location>
        <begin position="460"/>
        <end position="818"/>
    </location>
</feature>
<feature type="domain" description="Serpin" evidence="5">
    <location>
        <begin position="52"/>
        <end position="414"/>
    </location>
</feature>
<evidence type="ECO:0000259" key="5">
    <source>
        <dbReference type="SMART" id="SM00093"/>
    </source>
</evidence>